<accession>A0A4R7KBT7</accession>
<feature type="domain" description="Peptidoglycan binding-like" evidence="2">
    <location>
        <begin position="600"/>
        <end position="655"/>
    </location>
</feature>
<dbReference type="Pfam" id="PF08486">
    <property type="entry name" value="SpoIID"/>
    <property type="match status" value="1"/>
</dbReference>
<dbReference type="InterPro" id="IPR036365">
    <property type="entry name" value="PGBD-like_sf"/>
</dbReference>
<evidence type="ECO:0000313" key="5">
    <source>
        <dbReference type="EMBL" id="TDT52008.1"/>
    </source>
</evidence>
<feature type="signal peptide" evidence="1">
    <location>
        <begin position="1"/>
        <end position="23"/>
    </location>
</feature>
<feature type="domain" description="Two component regulator three Y" evidence="3">
    <location>
        <begin position="417"/>
        <end position="481"/>
    </location>
</feature>
<dbReference type="Pfam" id="PF01471">
    <property type="entry name" value="PG_binding_1"/>
    <property type="match status" value="3"/>
</dbReference>
<name>A0A4R7KBT7_9CLOT</name>
<gene>
    <name evidence="5" type="ORF">EDD71_11539</name>
</gene>
<dbReference type="EMBL" id="SOAZ01000015">
    <property type="protein sequence ID" value="TDT52008.1"/>
    <property type="molecule type" value="Genomic_DNA"/>
</dbReference>
<dbReference type="InterPro" id="IPR013486">
    <property type="entry name" value="SpoIID/LytB"/>
</dbReference>
<keyword evidence="6" id="KW-1185">Reference proteome</keyword>
<comment type="caution">
    <text evidence="5">The sequence shown here is derived from an EMBL/GenBank/DDBJ whole genome shotgun (WGS) entry which is preliminary data.</text>
</comment>
<organism evidence="5 6">
    <name type="scientific">Fonticella tunisiensis</name>
    <dbReference type="NCBI Taxonomy" id="1096341"/>
    <lineage>
        <taxon>Bacteria</taxon>
        <taxon>Bacillati</taxon>
        <taxon>Bacillota</taxon>
        <taxon>Clostridia</taxon>
        <taxon>Eubacteriales</taxon>
        <taxon>Clostridiaceae</taxon>
        <taxon>Fonticella</taxon>
    </lineage>
</organism>
<dbReference type="GO" id="GO:0030435">
    <property type="term" value="P:sporulation resulting in formation of a cellular spore"/>
    <property type="evidence" value="ECO:0007669"/>
    <property type="project" value="InterPro"/>
</dbReference>
<dbReference type="Pfam" id="PF07495">
    <property type="entry name" value="Y_Y_Y"/>
    <property type="match status" value="1"/>
</dbReference>
<evidence type="ECO:0000259" key="2">
    <source>
        <dbReference type="Pfam" id="PF01471"/>
    </source>
</evidence>
<dbReference type="InterPro" id="IPR036366">
    <property type="entry name" value="PGBDSf"/>
</dbReference>
<sequence length="832" mass="92850">MKKSFLIIFAVFSLFVFSSKAYAYTYSGYFKDIRIGLENMASSRIDVSLNGSYRVEGSVLQSGTSITLTISGGRIYMNGKQYNYITFEPESDDNTLKLRVVYSLWGRNYIKEYSYKGSMVFRDNGGKILPVNIISIEEYLKGVVPFEMSNSYPLEALKAQAVAARNYALSNLGKHEKDGYDLDDTTHCQVYRGYNPYYKNAIKAVEDTRGRVLLYNNKPISAYFSASNGGYTEACENVWLQRIPYLKAKPDIYDNDDNYNWKAVYSPAEIDKKLKDRRYLSKSSTFERIDLQSIRTYESGRISNIDIIYRTSSGKTGRMSFSKERARIFLGFNSSMYKVSYSGGKYIFDGKGSGHGLGLSQIGARERARAGQTYDRILAFYYDGTVLESIKPVIKSFSIERDKVIAGEEVKFTAEKSEGSSALFKFVVKRGETTVYSGDYREASSLSYTPKESGYYKVFLYGKDKNSKEEYDDVKSSGFTVFAPPEITKLSFSPEKTDIKKPITVNAEIRGGSTAGVDYRFDVIKDGKKMISKAMQSPVFQFTPEGYGKYHIVVYVKDRISLKDSNDSEEISINVEKGAEVPKGGAALSISRNLSYGMVGSDVKALQEALKKLGVFKFGSTTNYFGVITRAAVITFQGTHGLTPNGVVDGKTVEKINSELLKLQTPTSGGSFSTGRTLQMGMKGDDVNELQKALKKLGYFNYFITTKYFGSVTKSAVISFQKAYGLTANGVVDSKTAESIDMALEGKLKPAFNISRILKKGVKGEEVRELQSILKRMGYFKYPFITNYYGVITENAVIAFQKDNGLVPDGMVGNLTVKKINELGASLLRIEN</sequence>
<dbReference type="SUPFAM" id="SSF47090">
    <property type="entry name" value="PGBD-like"/>
    <property type="match status" value="3"/>
</dbReference>
<dbReference type="Proteomes" id="UP000295325">
    <property type="component" value="Unassembled WGS sequence"/>
</dbReference>
<dbReference type="InterPro" id="IPR002477">
    <property type="entry name" value="Peptidoglycan-bd-like"/>
</dbReference>
<dbReference type="InterPro" id="IPR013693">
    <property type="entry name" value="SpoIID/LytB_N"/>
</dbReference>
<feature type="domain" description="Peptidoglycan binding-like" evidence="2">
    <location>
        <begin position="684"/>
        <end position="738"/>
    </location>
</feature>
<dbReference type="NCBIfam" id="TIGR02669">
    <property type="entry name" value="SpoIID_LytB"/>
    <property type="match status" value="1"/>
</dbReference>
<feature type="domain" description="Sporulation stage II protein D amidase enhancer LytB N-terminal" evidence="4">
    <location>
        <begin position="126"/>
        <end position="215"/>
    </location>
</feature>
<dbReference type="AlphaFoldDB" id="A0A4R7KBT7"/>
<dbReference type="GO" id="GO:0030288">
    <property type="term" value="C:outer membrane-bounded periplasmic space"/>
    <property type="evidence" value="ECO:0007669"/>
    <property type="project" value="TreeGrafter"/>
</dbReference>
<proteinExistence type="predicted"/>
<evidence type="ECO:0000256" key="1">
    <source>
        <dbReference type="SAM" id="SignalP"/>
    </source>
</evidence>
<dbReference type="InterPro" id="IPR051922">
    <property type="entry name" value="Bact_Sporulation_Assoc"/>
</dbReference>
<keyword evidence="1" id="KW-0732">Signal</keyword>
<protein>
    <submittedName>
        <fullName evidence="5">SpoIID/LytB domain protein</fullName>
    </submittedName>
</protein>
<evidence type="ECO:0000259" key="4">
    <source>
        <dbReference type="Pfam" id="PF08486"/>
    </source>
</evidence>
<dbReference type="RefSeq" id="WP_166636431.1">
    <property type="nucleotide sequence ID" value="NZ_SOAZ01000015.1"/>
</dbReference>
<dbReference type="InterPro" id="IPR011123">
    <property type="entry name" value="Y_Y_Y"/>
</dbReference>
<feature type="domain" description="Peptidoglycan binding-like" evidence="2">
    <location>
        <begin position="764"/>
        <end position="819"/>
    </location>
</feature>
<evidence type="ECO:0000259" key="3">
    <source>
        <dbReference type="Pfam" id="PF07495"/>
    </source>
</evidence>
<dbReference type="PANTHER" id="PTHR30032">
    <property type="entry name" value="N-ACETYLMURAMOYL-L-ALANINE AMIDASE-RELATED"/>
    <property type="match status" value="1"/>
</dbReference>
<evidence type="ECO:0000313" key="6">
    <source>
        <dbReference type="Proteomes" id="UP000295325"/>
    </source>
</evidence>
<dbReference type="Gene3D" id="1.10.101.10">
    <property type="entry name" value="PGBD-like superfamily/PGBD"/>
    <property type="match status" value="3"/>
</dbReference>
<dbReference type="PANTHER" id="PTHR30032:SF4">
    <property type="entry name" value="AMIDASE ENHANCER"/>
    <property type="match status" value="1"/>
</dbReference>
<reference evidence="5 6" key="1">
    <citation type="submission" date="2019-03" db="EMBL/GenBank/DDBJ databases">
        <title>Genomic Encyclopedia of Type Strains, Phase IV (KMG-IV): sequencing the most valuable type-strain genomes for metagenomic binning, comparative biology and taxonomic classification.</title>
        <authorList>
            <person name="Goeker M."/>
        </authorList>
    </citation>
    <scope>NUCLEOTIDE SEQUENCE [LARGE SCALE GENOMIC DNA]</scope>
    <source>
        <strain evidence="5 6">DSM 24455</strain>
    </source>
</reference>
<feature type="chain" id="PRO_5020411490" evidence="1">
    <location>
        <begin position="24"/>
        <end position="832"/>
    </location>
</feature>